<proteinExistence type="predicted"/>
<name>A0A495J881_9SPHI</name>
<keyword evidence="2" id="KW-1185">Reference proteome</keyword>
<organism evidence="1 2">
    <name type="scientific">Mucilaginibacter gracilis</name>
    <dbReference type="NCBI Taxonomy" id="423350"/>
    <lineage>
        <taxon>Bacteria</taxon>
        <taxon>Pseudomonadati</taxon>
        <taxon>Bacteroidota</taxon>
        <taxon>Sphingobacteriia</taxon>
        <taxon>Sphingobacteriales</taxon>
        <taxon>Sphingobacteriaceae</taxon>
        <taxon>Mucilaginibacter</taxon>
    </lineage>
</organism>
<dbReference type="Proteomes" id="UP000268007">
    <property type="component" value="Unassembled WGS sequence"/>
</dbReference>
<evidence type="ECO:0000313" key="2">
    <source>
        <dbReference type="Proteomes" id="UP000268007"/>
    </source>
</evidence>
<evidence type="ECO:0008006" key="3">
    <source>
        <dbReference type="Google" id="ProtNLM"/>
    </source>
</evidence>
<sequence>MNFLSHFYFDRHTTDPYHILGTVLPDLLKNADKSFNIHPEKLPKHPDNAVNCIIEGWKRHLEVDKYFHSSAFFTHHSHQLKLVLAPAIVGSVVKPFFLGHIALELILDNLLITKSKLNVDEFYHHLDRIEAEKLEIFFSYSGLDNSAKFFKFFADFKKHRYLHTYAESAQIAYALKRICMRVWQDPFTKEQEESMTDVLLQYRLQLMANYTQIFNDIDLYLASL</sequence>
<dbReference type="RefSeq" id="WP_121201254.1">
    <property type="nucleotide sequence ID" value="NZ_RBKU01000001.1"/>
</dbReference>
<evidence type="ECO:0000313" key="1">
    <source>
        <dbReference type="EMBL" id="RKR85185.1"/>
    </source>
</evidence>
<accession>A0A495J881</accession>
<dbReference type="EMBL" id="RBKU01000001">
    <property type="protein sequence ID" value="RKR85185.1"/>
    <property type="molecule type" value="Genomic_DNA"/>
</dbReference>
<dbReference type="OrthoDB" id="790170at2"/>
<dbReference type="AlphaFoldDB" id="A0A495J881"/>
<protein>
    <recommendedName>
        <fullName evidence="3">Acyl carrier protein phosphodiesterase</fullName>
    </recommendedName>
</protein>
<reference evidence="1 2" key="1">
    <citation type="submission" date="2018-10" db="EMBL/GenBank/DDBJ databases">
        <title>Genomic Encyclopedia of Archaeal and Bacterial Type Strains, Phase II (KMG-II): from individual species to whole genera.</title>
        <authorList>
            <person name="Goeker M."/>
        </authorList>
    </citation>
    <scope>NUCLEOTIDE SEQUENCE [LARGE SCALE GENOMIC DNA]</scope>
    <source>
        <strain evidence="1 2">DSM 18602</strain>
    </source>
</reference>
<comment type="caution">
    <text evidence="1">The sequence shown here is derived from an EMBL/GenBank/DDBJ whole genome shotgun (WGS) entry which is preliminary data.</text>
</comment>
<gene>
    <name evidence="1" type="ORF">BDD43_5447</name>
</gene>